<gene>
    <name evidence="1" type="ORF">D3273_17665</name>
</gene>
<comment type="caution">
    <text evidence="1">The sequence shown here is derived from an EMBL/GenBank/DDBJ whole genome shotgun (WGS) entry which is preliminary data.</text>
</comment>
<protein>
    <submittedName>
        <fullName evidence="1">TIGR04290 family methyltransferase</fullName>
    </submittedName>
</protein>
<dbReference type="AlphaFoldDB" id="A0A4V1RUC8"/>
<accession>A0A4V1RUC8</accession>
<name>A0A4V1RUC8_9HYPH</name>
<dbReference type="NCBIfam" id="TIGR04290">
    <property type="entry name" value="meth_Rta_06860"/>
    <property type="match status" value="1"/>
</dbReference>
<evidence type="ECO:0000313" key="1">
    <source>
        <dbReference type="EMBL" id="RYC30704.1"/>
    </source>
</evidence>
<dbReference type="RefSeq" id="WP_129228242.1">
    <property type="nucleotide sequence ID" value="NZ_QYBB01000022.1"/>
</dbReference>
<keyword evidence="1" id="KW-0808">Transferase</keyword>
<dbReference type="Pfam" id="PF08003">
    <property type="entry name" value="Methyltransf_9"/>
    <property type="match status" value="1"/>
</dbReference>
<keyword evidence="1" id="KW-0489">Methyltransferase</keyword>
<dbReference type="InterPro" id="IPR029063">
    <property type="entry name" value="SAM-dependent_MTases_sf"/>
</dbReference>
<keyword evidence="2" id="KW-1185">Reference proteome</keyword>
<dbReference type="Gene3D" id="3.40.50.150">
    <property type="entry name" value="Vaccinia Virus protein VP39"/>
    <property type="match status" value="1"/>
</dbReference>
<dbReference type="CDD" id="cd02440">
    <property type="entry name" value="AdoMet_MTases"/>
    <property type="match status" value="1"/>
</dbReference>
<dbReference type="InterPro" id="IPR027555">
    <property type="entry name" value="Mo5U34_MeTrfas-like"/>
</dbReference>
<dbReference type="InterPro" id="IPR027554">
    <property type="entry name" value="Meth_Rta_06860"/>
</dbReference>
<reference evidence="1 2" key="1">
    <citation type="submission" date="2018-12" db="EMBL/GenBank/DDBJ databases">
        <authorList>
            <person name="Grouzdev D.S."/>
            <person name="Krutkina M.S."/>
        </authorList>
    </citation>
    <scope>NUCLEOTIDE SEQUENCE [LARGE SCALE GENOMIC DNA]</scope>
    <source>
        <strain evidence="1 2">RmlP026</strain>
    </source>
</reference>
<dbReference type="SUPFAM" id="SSF53335">
    <property type="entry name" value="S-adenosyl-L-methionine-dependent methyltransferases"/>
    <property type="match status" value="1"/>
</dbReference>
<evidence type="ECO:0000313" key="2">
    <source>
        <dbReference type="Proteomes" id="UP000290759"/>
    </source>
</evidence>
<proteinExistence type="predicted"/>
<dbReference type="PANTHER" id="PTHR43861">
    <property type="entry name" value="TRANS-ACONITATE 2-METHYLTRANSFERASE-RELATED"/>
    <property type="match status" value="1"/>
</dbReference>
<organism evidence="1 2">
    <name type="scientific">Lichenibacterium minor</name>
    <dbReference type="NCBI Taxonomy" id="2316528"/>
    <lineage>
        <taxon>Bacteria</taxon>
        <taxon>Pseudomonadati</taxon>
        <taxon>Pseudomonadota</taxon>
        <taxon>Alphaproteobacteria</taxon>
        <taxon>Hyphomicrobiales</taxon>
        <taxon>Lichenihabitantaceae</taxon>
        <taxon>Lichenibacterium</taxon>
    </lineage>
</organism>
<sequence length="260" mass="28555">MTQDPAAGHDPADLRARADALGPWFHNMDLGGGVWTAPGHFLGDYPGTKFRGFAPVLPEDLTGKSVLDIGCNGGFYSIEMRRRGAARVLGIDFDEDYLAQARFACDALGVDGIEFRQMSVYDVGALGERFDLVVFMGVFYHLRHPLLALDLIWENVASDLLLFQSMQRGSDAVAEVAADYPFTEAGHFDAPGYPKMHFIERDYSADPTNWWAPNRAASAAMLRSSGFSILANPDPEVFLCRRAARGPFVEAAYPARSVAR</sequence>
<dbReference type="Proteomes" id="UP000290759">
    <property type="component" value="Unassembled WGS sequence"/>
</dbReference>
<dbReference type="PANTHER" id="PTHR43861:SF1">
    <property type="entry name" value="TRANS-ACONITATE 2-METHYLTRANSFERASE"/>
    <property type="match status" value="1"/>
</dbReference>
<dbReference type="GO" id="GO:0008168">
    <property type="term" value="F:methyltransferase activity"/>
    <property type="evidence" value="ECO:0007669"/>
    <property type="project" value="UniProtKB-KW"/>
</dbReference>
<dbReference type="GO" id="GO:0032259">
    <property type="term" value="P:methylation"/>
    <property type="evidence" value="ECO:0007669"/>
    <property type="project" value="UniProtKB-KW"/>
</dbReference>
<reference evidence="1 2" key="2">
    <citation type="submission" date="2019-02" db="EMBL/GenBank/DDBJ databases">
        <title>'Lichenibacterium ramalinii' gen. nov. sp. nov., 'Lichenibacterium minor' gen. nov. sp. nov.</title>
        <authorList>
            <person name="Pankratov T."/>
        </authorList>
    </citation>
    <scope>NUCLEOTIDE SEQUENCE [LARGE SCALE GENOMIC DNA]</scope>
    <source>
        <strain evidence="1 2">RmlP026</strain>
    </source>
</reference>
<dbReference type="OrthoDB" id="9765084at2"/>
<dbReference type="EMBL" id="QYBB01000022">
    <property type="protein sequence ID" value="RYC30704.1"/>
    <property type="molecule type" value="Genomic_DNA"/>
</dbReference>